<evidence type="ECO:0000313" key="2">
    <source>
        <dbReference type="Proteomes" id="UP000239539"/>
    </source>
</evidence>
<accession>A0ABX5CMN6</accession>
<keyword evidence="2" id="KW-1185">Reference proteome</keyword>
<name>A0ABX5CMN6_9ALTE</name>
<dbReference type="Proteomes" id="UP000239539">
    <property type="component" value="Unassembled WGS sequence"/>
</dbReference>
<organism evidence="1 2">
    <name type="scientific">Alteromonas gracilis</name>
    <dbReference type="NCBI Taxonomy" id="1479524"/>
    <lineage>
        <taxon>Bacteria</taxon>
        <taxon>Pseudomonadati</taxon>
        <taxon>Pseudomonadota</taxon>
        <taxon>Gammaproteobacteria</taxon>
        <taxon>Alteromonadales</taxon>
        <taxon>Alteromonadaceae</taxon>
        <taxon>Alteromonas/Salinimonas group</taxon>
        <taxon>Alteromonas</taxon>
    </lineage>
</organism>
<evidence type="ECO:0000313" key="1">
    <source>
        <dbReference type="EMBL" id="PRO68804.1"/>
    </source>
</evidence>
<dbReference type="EMBL" id="PVNO01000025">
    <property type="protein sequence ID" value="PRO68804.1"/>
    <property type="molecule type" value="Genomic_DNA"/>
</dbReference>
<gene>
    <name evidence="1" type="ORF">C6Y39_09555</name>
</gene>
<protein>
    <submittedName>
        <fullName evidence="1">Uncharacterized protein</fullName>
    </submittedName>
</protein>
<sequence length="60" mass="7343">MDEIQQLIRWNRPKIQNFRYREKKKEWQLEAKPIFVEVIPIRIESLFIIMTQGLSEKLVA</sequence>
<reference evidence="2" key="1">
    <citation type="journal article" date="2020" name="Int. J. Syst. Evol. Microbiol.">
        <title>Alteromonas alba sp. nov., a marine bacterium isolated from the seawater of the West Pacific Ocean.</title>
        <authorList>
            <person name="Sun C."/>
            <person name="Wu Y.-H."/>
            <person name="Xamxidin M."/>
            <person name="Cheng H."/>
            <person name="Xu X.-W."/>
        </authorList>
    </citation>
    <scope>NUCLEOTIDE SEQUENCE [LARGE SCALE GENOMIC DNA]</scope>
    <source>
        <strain evidence="2">9a2</strain>
    </source>
</reference>
<comment type="caution">
    <text evidence="1">The sequence shown here is derived from an EMBL/GenBank/DDBJ whole genome shotgun (WGS) entry which is preliminary data.</text>
</comment>
<proteinExistence type="predicted"/>